<reference evidence="3" key="1">
    <citation type="journal article" date="2019" name="Int. J. Syst. Evol. Microbiol.">
        <title>The Global Catalogue of Microorganisms (GCM) 10K type strain sequencing project: providing services to taxonomists for standard genome sequencing and annotation.</title>
        <authorList>
            <consortium name="The Broad Institute Genomics Platform"/>
            <consortium name="The Broad Institute Genome Sequencing Center for Infectious Disease"/>
            <person name="Wu L."/>
            <person name="Ma J."/>
        </authorList>
    </citation>
    <scope>NUCLEOTIDE SEQUENCE [LARGE SCALE GENOMIC DNA]</scope>
    <source>
        <strain evidence="3">CGMCC 1.3240</strain>
    </source>
</reference>
<gene>
    <name evidence="2" type="ORF">ACFPYJ_05670</name>
</gene>
<evidence type="ECO:0000313" key="2">
    <source>
        <dbReference type="EMBL" id="MFC5648622.1"/>
    </source>
</evidence>
<dbReference type="RefSeq" id="WP_379187087.1">
    <property type="nucleotide sequence ID" value="NZ_JBHSOW010000018.1"/>
</dbReference>
<keyword evidence="3" id="KW-1185">Reference proteome</keyword>
<sequence>MNPFAAAILLYLLAMVAFMLGSVWLIRTLIRRTVGEKHRVLEHIMDTGSVPEAWVSGRQDNRKAIKRLNQLAIYVRRTRLVDSEATRELLLSKLEQAKSGKGG</sequence>
<accession>A0ABW0VS70</accession>
<feature type="transmembrane region" description="Helical" evidence="1">
    <location>
        <begin position="6"/>
        <end position="30"/>
    </location>
</feature>
<protein>
    <submittedName>
        <fullName evidence="2">Uncharacterized protein</fullName>
    </submittedName>
</protein>
<keyword evidence="1" id="KW-1133">Transmembrane helix</keyword>
<keyword evidence="1" id="KW-0812">Transmembrane</keyword>
<organism evidence="2 3">
    <name type="scientific">Paenibacillus solisilvae</name>
    <dbReference type="NCBI Taxonomy" id="2486751"/>
    <lineage>
        <taxon>Bacteria</taxon>
        <taxon>Bacillati</taxon>
        <taxon>Bacillota</taxon>
        <taxon>Bacilli</taxon>
        <taxon>Bacillales</taxon>
        <taxon>Paenibacillaceae</taxon>
        <taxon>Paenibacillus</taxon>
    </lineage>
</organism>
<name>A0ABW0VS70_9BACL</name>
<comment type="caution">
    <text evidence="2">The sequence shown here is derived from an EMBL/GenBank/DDBJ whole genome shotgun (WGS) entry which is preliminary data.</text>
</comment>
<dbReference type="EMBL" id="JBHSOW010000018">
    <property type="protein sequence ID" value="MFC5648622.1"/>
    <property type="molecule type" value="Genomic_DNA"/>
</dbReference>
<evidence type="ECO:0000256" key="1">
    <source>
        <dbReference type="SAM" id="Phobius"/>
    </source>
</evidence>
<evidence type="ECO:0000313" key="3">
    <source>
        <dbReference type="Proteomes" id="UP001596047"/>
    </source>
</evidence>
<keyword evidence="1" id="KW-0472">Membrane</keyword>
<dbReference type="Proteomes" id="UP001596047">
    <property type="component" value="Unassembled WGS sequence"/>
</dbReference>
<proteinExistence type="predicted"/>